<evidence type="ECO:0000313" key="3">
    <source>
        <dbReference type="Proteomes" id="UP001597438"/>
    </source>
</evidence>
<organism evidence="2 3">
    <name type="scientific">Christiangramia antarctica</name>
    <dbReference type="NCBI Taxonomy" id="2058158"/>
    <lineage>
        <taxon>Bacteria</taxon>
        <taxon>Pseudomonadati</taxon>
        <taxon>Bacteroidota</taxon>
        <taxon>Flavobacteriia</taxon>
        <taxon>Flavobacteriales</taxon>
        <taxon>Flavobacteriaceae</taxon>
        <taxon>Christiangramia</taxon>
    </lineage>
</organism>
<feature type="domain" description="GIY-YIG" evidence="1">
    <location>
        <begin position="1"/>
        <end position="78"/>
    </location>
</feature>
<evidence type="ECO:0000313" key="2">
    <source>
        <dbReference type="EMBL" id="MFD2833424.1"/>
    </source>
</evidence>
<dbReference type="EMBL" id="JBHUOJ010000019">
    <property type="protein sequence ID" value="MFD2833424.1"/>
    <property type="molecule type" value="Genomic_DNA"/>
</dbReference>
<comment type="caution">
    <text evidence="2">The sequence shown here is derived from an EMBL/GenBank/DDBJ whole genome shotgun (WGS) entry which is preliminary data.</text>
</comment>
<dbReference type="SUPFAM" id="SSF82771">
    <property type="entry name" value="GIY-YIG endonuclease"/>
    <property type="match status" value="1"/>
</dbReference>
<keyword evidence="3" id="KW-1185">Reference proteome</keyword>
<dbReference type="Gene3D" id="3.40.1440.10">
    <property type="entry name" value="GIY-YIG endonuclease"/>
    <property type="match status" value="1"/>
</dbReference>
<accession>A0ABW5X6Y4</accession>
<evidence type="ECO:0000259" key="1">
    <source>
        <dbReference type="PROSITE" id="PS50164"/>
    </source>
</evidence>
<proteinExistence type="predicted"/>
<dbReference type="PROSITE" id="PS50164">
    <property type="entry name" value="GIY_YIG"/>
    <property type="match status" value="1"/>
</dbReference>
<reference evidence="3" key="1">
    <citation type="journal article" date="2019" name="Int. J. Syst. Evol. Microbiol.">
        <title>The Global Catalogue of Microorganisms (GCM) 10K type strain sequencing project: providing services to taxonomists for standard genome sequencing and annotation.</title>
        <authorList>
            <consortium name="The Broad Institute Genomics Platform"/>
            <consortium name="The Broad Institute Genome Sequencing Center for Infectious Disease"/>
            <person name="Wu L."/>
            <person name="Ma J."/>
        </authorList>
    </citation>
    <scope>NUCLEOTIDE SEQUENCE [LARGE SCALE GENOMIC DNA]</scope>
    <source>
        <strain evidence="3">KCTC 52925</strain>
    </source>
</reference>
<sequence length="78" mass="9254">MFIVYAISSVNRNYIYVGLTSNLKARIERHNKGLEKTTKPYAPFKLIFTEKCDNRIIARNREKYWKSGIAKDILRKMK</sequence>
<dbReference type="Proteomes" id="UP001597438">
    <property type="component" value="Unassembled WGS sequence"/>
</dbReference>
<dbReference type="CDD" id="cd10449">
    <property type="entry name" value="GIY-YIG_SLX1_like"/>
    <property type="match status" value="1"/>
</dbReference>
<dbReference type="Pfam" id="PF01541">
    <property type="entry name" value="GIY-YIG"/>
    <property type="match status" value="1"/>
</dbReference>
<gene>
    <name evidence="2" type="ORF">ACFSYS_08990</name>
</gene>
<dbReference type="InterPro" id="IPR035901">
    <property type="entry name" value="GIY-YIG_endonuc_sf"/>
</dbReference>
<dbReference type="RefSeq" id="WP_251742581.1">
    <property type="nucleotide sequence ID" value="NZ_JBHUOJ010000019.1"/>
</dbReference>
<dbReference type="InterPro" id="IPR000305">
    <property type="entry name" value="GIY-YIG_endonuc"/>
</dbReference>
<protein>
    <submittedName>
        <fullName evidence="2">GIY-YIG nuclease family protein</fullName>
    </submittedName>
</protein>
<name>A0ABW5X6Y4_9FLAO</name>